<evidence type="ECO:0000256" key="3">
    <source>
        <dbReference type="ARBA" id="ARBA00022741"/>
    </source>
</evidence>
<feature type="domain" description="Oligopeptide/dipeptide ABC transporter C-terminal" evidence="6">
    <location>
        <begin position="115"/>
        <end position="180"/>
    </location>
</feature>
<evidence type="ECO:0000313" key="8">
    <source>
        <dbReference type="Proteomes" id="UP000706172"/>
    </source>
</evidence>
<keyword evidence="4 7" id="KW-0067">ATP-binding</keyword>
<evidence type="ECO:0000259" key="5">
    <source>
        <dbReference type="Pfam" id="PF00005"/>
    </source>
</evidence>
<dbReference type="GO" id="GO:0005524">
    <property type="term" value="F:ATP binding"/>
    <property type="evidence" value="ECO:0007669"/>
    <property type="project" value="UniProtKB-KW"/>
</dbReference>
<comment type="caution">
    <text evidence="7">The sequence shown here is derived from an EMBL/GenBank/DDBJ whole genome shotgun (WGS) entry which is preliminary data.</text>
</comment>
<evidence type="ECO:0000256" key="4">
    <source>
        <dbReference type="ARBA" id="ARBA00022840"/>
    </source>
</evidence>
<dbReference type="PANTHER" id="PTHR43776">
    <property type="entry name" value="TRANSPORT ATP-BINDING PROTEIN"/>
    <property type="match status" value="1"/>
</dbReference>
<dbReference type="Gene3D" id="3.40.50.300">
    <property type="entry name" value="P-loop containing nucleotide triphosphate hydrolases"/>
    <property type="match status" value="1"/>
</dbReference>
<name>A0A931CS44_9BACT</name>
<dbReference type="GO" id="GO:0016887">
    <property type="term" value="F:ATP hydrolysis activity"/>
    <property type="evidence" value="ECO:0007669"/>
    <property type="project" value="InterPro"/>
</dbReference>
<comment type="similarity">
    <text evidence="1">Belongs to the ABC transporter superfamily.</text>
</comment>
<evidence type="ECO:0000256" key="1">
    <source>
        <dbReference type="ARBA" id="ARBA00005417"/>
    </source>
</evidence>
<dbReference type="EMBL" id="JACCQK010000414">
    <property type="protein sequence ID" value="MBG0779708.1"/>
    <property type="molecule type" value="Genomic_DNA"/>
</dbReference>
<organism evidence="7 8">
    <name type="scientific">Desulfotignum balticum</name>
    <dbReference type="NCBI Taxonomy" id="115781"/>
    <lineage>
        <taxon>Bacteria</taxon>
        <taxon>Pseudomonadati</taxon>
        <taxon>Thermodesulfobacteriota</taxon>
        <taxon>Desulfobacteria</taxon>
        <taxon>Desulfobacterales</taxon>
        <taxon>Desulfobacteraceae</taxon>
        <taxon>Desulfotignum</taxon>
    </lineage>
</organism>
<reference evidence="7" key="1">
    <citation type="submission" date="2020-07" db="EMBL/GenBank/DDBJ databases">
        <title>Severe corrosion of carbon steel in oil field produced water can be linked to methanogenic archaea containing a special type of NiFe hydrogenase.</title>
        <authorList>
            <person name="Lahme S."/>
            <person name="Mand J."/>
            <person name="Longwell J."/>
            <person name="Smith R."/>
            <person name="Enning D."/>
        </authorList>
    </citation>
    <scope>NUCLEOTIDE SEQUENCE</scope>
    <source>
        <strain evidence="7">MIC098Bin6</strain>
    </source>
</reference>
<dbReference type="SUPFAM" id="SSF52540">
    <property type="entry name" value="P-loop containing nucleoside triphosphate hydrolases"/>
    <property type="match status" value="1"/>
</dbReference>
<dbReference type="NCBIfam" id="TIGR01727">
    <property type="entry name" value="oligo_HPY"/>
    <property type="match status" value="1"/>
</dbReference>
<keyword evidence="3" id="KW-0547">Nucleotide-binding</keyword>
<dbReference type="InterPro" id="IPR003439">
    <property type="entry name" value="ABC_transporter-like_ATP-bd"/>
</dbReference>
<gene>
    <name evidence="7" type="ORF">H0S81_07255</name>
</gene>
<evidence type="ECO:0000313" key="7">
    <source>
        <dbReference type="EMBL" id="MBG0779708.1"/>
    </source>
</evidence>
<sequence length="204" mass="22604">AIHAKGTKIEQADRVKWLMEVVGLRPGQARRYPHEFSGGQRQRIVIARALALQPRLLLADEPVSALDVSIQAQVINLLQDLRKQFGLTYIFISHDLSVVEYICDRVAVMYLGRLVETAPKETFYAHACHPYSQALLSAAPQPVPGAKSRRIVLEGDVPSPINPPSGCTFHPRCRLAEKICKMVRPELREVGTGHQAACHLIAST</sequence>
<dbReference type="InterPro" id="IPR013563">
    <property type="entry name" value="Oligopep_ABC_C"/>
</dbReference>
<dbReference type="Proteomes" id="UP000706172">
    <property type="component" value="Unassembled WGS sequence"/>
</dbReference>
<dbReference type="InterPro" id="IPR050319">
    <property type="entry name" value="ABC_transp_ATP-bind"/>
</dbReference>
<dbReference type="AlphaFoldDB" id="A0A931CS44"/>
<evidence type="ECO:0000256" key="2">
    <source>
        <dbReference type="ARBA" id="ARBA00022448"/>
    </source>
</evidence>
<keyword evidence="2" id="KW-0813">Transport</keyword>
<dbReference type="Pfam" id="PF00005">
    <property type="entry name" value="ABC_tran"/>
    <property type="match status" value="1"/>
</dbReference>
<feature type="domain" description="ABC transporter" evidence="5">
    <location>
        <begin position="10"/>
        <end position="63"/>
    </location>
</feature>
<dbReference type="InterPro" id="IPR027417">
    <property type="entry name" value="P-loop_NTPase"/>
</dbReference>
<dbReference type="GO" id="GO:0015833">
    <property type="term" value="P:peptide transport"/>
    <property type="evidence" value="ECO:0007669"/>
    <property type="project" value="InterPro"/>
</dbReference>
<proteinExistence type="inferred from homology"/>
<protein>
    <submittedName>
        <fullName evidence="7">ATP-binding cassette domain-containing protein</fullName>
    </submittedName>
</protein>
<dbReference type="PANTHER" id="PTHR43776:SF7">
    <property type="entry name" value="D,D-DIPEPTIDE TRANSPORT ATP-BINDING PROTEIN DDPF-RELATED"/>
    <property type="match status" value="1"/>
</dbReference>
<accession>A0A931CS44</accession>
<dbReference type="Pfam" id="PF08352">
    <property type="entry name" value="oligo_HPY"/>
    <property type="match status" value="1"/>
</dbReference>
<evidence type="ECO:0000259" key="6">
    <source>
        <dbReference type="Pfam" id="PF08352"/>
    </source>
</evidence>
<feature type="non-terminal residue" evidence="7">
    <location>
        <position position="1"/>
    </location>
</feature>